<dbReference type="GO" id="GO:0005829">
    <property type="term" value="C:cytosol"/>
    <property type="evidence" value="ECO:0007669"/>
    <property type="project" value="TreeGrafter"/>
</dbReference>
<name>A0A7V3RFQ2_9BACT</name>
<keyword evidence="3 7" id="KW-0378">Hydrolase</keyword>
<feature type="binding site" evidence="6">
    <location>
        <position position="335"/>
    </location>
    <ligand>
        <name>NAD(+)</name>
        <dbReference type="ChEBI" id="CHEBI:57540"/>
    </ligand>
</feature>
<feature type="binding site" evidence="6">
    <location>
        <begin position="140"/>
        <end position="142"/>
    </location>
    <ligand>
        <name>NAD(+)</name>
        <dbReference type="ChEBI" id="CHEBI:57540"/>
    </ligand>
</feature>
<evidence type="ECO:0000256" key="5">
    <source>
        <dbReference type="NCBIfam" id="TIGR00936"/>
    </source>
</evidence>
<dbReference type="GO" id="GO:0033353">
    <property type="term" value="P:S-adenosylmethionine cycle"/>
    <property type="evidence" value="ECO:0007669"/>
    <property type="project" value="TreeGrafter"/>
</dbReference>
<reference evidence="10" key="1">
    <citation type="journal article" date="2020" name="mSystems">
        <title>Genome- and Community-Level Interaction Insights into Carbon Utilization and Element Cycling Functions of Hydrothermarchaeota in Hydrothermal Sediment.</title>
        <authorList>
            <person name="Zhou Z."/>
            <person name="Liu Y."/>
            <person name="Xu W."/>
            <person name="Pan J."/>
            <person name="Luo Z.H."/>
            <person name="Li M."/>
        </authorList>
    </citation>
    <scope>NUCLEOTIDE SEQUENCE [LARGE SCALE GENOMIC DNA]</scope>
    <source>
        <strain evidence="10">SpSt-966</strain>
    </source>
</reference>
<feature type="domain" description="S-adenosyl-L-homocysteine hydrolase NAD binding" evidence="9">
    <location>
        <begin position="174"/>
        <end position="334"/>
    </location>
</feature>
<comment type="similarity">
    <text evidence="1 8">Belongs to the adenosylhomocysteinase family.</text>
</comment>
<dbReference type="NCBIfam" id="TIGR00936">
    <property type="entry name" value="ahcY"/>
    <property type="match status" value="1"/>
</dbReference>
<dbReference type="NCBIfam" id="NF004005">
    <property type="entry name" value="PRK05476.2-3"/>
    <property type="match status" value="1"/>
</dbReference>
<keyword evidence="4 6" id="KW-0520">NAD</keyword>
<dbReference type="SMART" id="SM00997">
    <property type="entry name" value="AdoHcyase_NAD"/>
    <property type="match status" value="1"/>
</dbReference>
<dbReference type="InterPro" id="IPR036291">
    <property type="entry name" value="NAD(P)-bd_dom_sf"/>
</dbReference>
<dbReference type="EC" id="3.13.2.1" evidence="5 7"/>
<evidence type="ECO:0000256" key="8">
    <source>
        <dbReference type="RuleBase" id="RU004166"/>
    </source>
</evidence>
<dbReference type="SUPFAM" id="SSF52283">
    <property type="entry name" value="Formate/glycerate dehydrogenase catalytic domain-like"/>
    <property type="match status" value="1"/>
</dbReference>
<dbReference type="CDD" id="cd00401">
    <property type="entry name" value="SAHH"/>
    <property type="match status" value="1"/>
</dbReference>
<evidence type="ECO:0000256" key="1">
    <source>
        <dbReference type="ARBA" id="ARBA00007122"/>
    </source>
</evidence>
<evidence type="ECO:0000256" key="6">
    <source>
        <dbReference type="PIRSR" id="PIRSR001109-2"/>
    </source>
</evidence>
<dbReference type="InterPro" id="IPR042172">
    <property type="entry name" value="Adenosylhomocyst_ase-like_sf"/>
</dbReference>
<evidence type="ECO:0000259" key="9">
    <source>
        <dbReference type="SMART" id="SM00997"/>
    </source>
</evidence>
<evidence type="ECO:0000256" key="3">
    <source>
        <dbReference type="ARBA" id="ARBA00022801"/>
    </source>
</evidence>
<feature type="binding site" evidence="6">
    <location>
        <begin position="282"/>
        <end position="284"/>
    </location>
    <ligand>
        <name>NAD(+)</name>
        <dbReference type="ChEBI" id="CHEBI:57540"/>
    </ligand>
</feature>
<dbReference type="AlphaFoldDB" id="A0A7V3RFQ2"/>
<dbReference type="SUPFAM" id="SSF51735">
    <property type="entry name" value="NAD(P)-binding Rossmann-fold domains"/>
    <property type="match status" value="1"/>
</dbReference>
<comment type="caution">
    <text evidence="10">The sequence shown here is derived from an EMBL/GenBank/DDBJ whole genome shotgun (WGS) entry which is preliminary data.</text>
</comment>
<evidence type="ECO:0000256" key="7">
    <source>
        <dbReference type="RuleBase" id="RU000548"/>
    </source>
</evidence>
<accession>A0A7V3RFQ2</accession>
<feature type="binding site" evidence="6">
    <location>
        <position position="226"/>
    </location>
    <ligand>
        <name>NAD(+)</name>
        <dbReference type="ChEBI" id="CHEBI:57540"/>
    </ligand>
</feature>
<evidence type="ECO:0000256" key="2">
    <source>
        <dbReference type="ARBA" id="ARBA00022563"/>
    </source>
</evidence>
<dbReference type="FunFam" id="3.40.50.720:FF:000004">
    <property type="entry name" value="Adenosylhomocysteinase"/>
    <property type="match status" value="1"/>
</dbReference>
<dbReference type="PANTHER" id="PTHR23420:SF0">
    <property type="entry name" value="ADENOSYLHOMOCYSTEINASE"/>
    <property type="match status" value="1"/>
</dbReference>
<sequence>MELGSAKLEWVAQRMNVMNYLVKKYENGQPFKGVRIAVSIHLEAKTGYLALSLAKLGAEVFVTGSNPLSTQDEIVSELRHRGLTVNAQRTHSVELYRQNLEATLDFKPNIIIDDGADLTVTVHEERTDLLNTLWGVCEETTTGVKRLKALEKSKKLKVPAFAVNNAQTKYLFDNRYGTGQSVWDSIMRNTNMNIAEKRVVVAGYGWCGKGVAMRARGLGARVIITEIDPIKALEATMDGFEVMQMKDASKAGDIFVTVTGDTRVIRDEHFKVMKDGAILSNAGHFDIEVSVSDLEKISNGKREVRPNITEYDVNGKHLYLIADGRLVNLAAADGHPVEIMDLSFSVQMLSALKLLKEHEKMENKVYDVPKEIDLEIAETKLGLLGIKIDSLTEEQKNYLESF</sequence>
<comment type="catalytic activity">
    <reaction evidence="7">
        <text>S-adenosyl-L-homocysteine + H2O = L-homocysteine + adenosine</text>
        <dbReference type="Rhea" id="RHEA:21708"/>
        <dbReference type="ChEBI" id="CHEBI:15377"/>
        <dbReference type="ChEBI" id="CHEBI:16335"/>
        <dbReference type="ChEBI" id="CHEBI:57856"/>
        <dbReference type="ChEBI" id="CHEBI:58199"/>
        <dbReference type="EC" id="3.13.2.1"/>
    </reaction>
</comment>
<comment type="cofactor">
    <cofactor evidence="6 7">
        <name>NAD(+)</name>
        <dbReference type="ChEBI" id="CHEBI:57540"/>
    </cofactor>
    <text evidence="6 7">Binds 1 NAD(+) per subunit.</text>
</comment>
<dbReference type="GO" id="GO:0006730">
    <property type="term" value="P:one-carbon metabolic process"/>
    <property type="evidence" value="ECO:0007669"/>
    <property type="project" value="UniProtKB-UniRule"/>
</dbReference>
<organism evidence="10">
    <name type="scientific">Mesoaciditoga lauensis</name>
    <dbReference type="NCBI Taxonomy" id="1495039"/>
    <lineage>
        <taxon>Bacteria</taxon>
        <taxon>Thermotogati</taxon>
        <taxon>Thermotogota</taxon>
        <taxon>Thermotogae</taxon>
        <taxon>Mesoaciditogales</taxon>
        <taxon>Mesoaciditogaceae</taxon>
        <taxon>Mesoaciditoga</taxon>
    </lineage>
</organism>
<dbReference type="Gene3D" id="3.40.50.720">
    <property type="entry name" value="NAD(P)-binding Rossmann-like Domain"/>
    <property type="match status" value="1"/>
</dbReference>
<dbReference type="GO" id="GO:0004013">
    <property type="term" value="F:adenosylhomocysteinase activity"/>
    <property type="evidence" value="ECO:0007669"/>
    <property type="project" value="UniProtKB-UniRule"/>
</dbReference>
<gene>
    <name evidence="10" type="ORF">ENX73_06395</name>
</gene>
<dbReference type="UniPathway" id="UPA00314">
    <property type="reaction ID" value="UER00076"/>
</dbReference>
<dbReference type="Pfam" id="PF05221">
    <property type="entry name" value="AdoHcyase"/>
    <property type="match status" value="2"/>
</dbReference>
<protein>
    <recommendedName>
        <fullName evidence="5 7">Adenosylhomocysteinase</fullName>
        <ecNumber evidence="5 7">3.13.2.1</ecNumber>
    </recommendedName>
</protein>
<dbReference type="SMART" id="SM00996">
    <property type="entry name" value="AdoHcyase"/>
    <property type="match status" value="1"/>
</dbReference>
<comment type="pathway">
    <text evidence="7">Amino-acid biosynthesis; L-homocysteine biosynthesis; L-homocysteine from S-adenosyl-L-homocysteine: step 1/1.</text>
</comment>
<proteinExistence type="inferred from homology"/>
<feature type="binding site" evidence="6">
    <location>
        <begin position="205"/>
        <end position="210"/>
    </location>
    <ligand>
        <name>NAD(+)</name>
        <dbReference type="ChEBI" id="CHEBI:57540"/>
    </ligand>
</feature>
<dbReference type="InterPro" id="IPR000043">
    <property type="entry name" value="Adenosylhomocysteinase-like"/>
</dbReference>
<dbReference type="Pfam" id="PF00670">
    <property type="entry name" value="AdoHcyase_NAD"/>
    <property type="match status" value="1"/>
</dbReference>
<dbReference type="Gene3D" id="3.40.50.1480">
    <property type="entry name" value="Adenosylhomocysteinase-like"/>
    <property type="match status" value="1"/>
</dbReference>
<dbReference type="EMBL" id="DTPE01000251">
    <property type="protein sequence ID" value="HGE75734.1"/>
    <property type="molecule type" value="Genomic_DNA"/>
</dbReference>
<dbReference type="InterPro" id="IPR015878">
    <property type="entry name" value="Ado_hCys_hydrolase_NAD-bd"/>
</dbReference>
<evidence type="ECO:0000256" key="4">
    <source>
        <dbReference type="ARBA" id="ARBA00023027"/>
    </source>
</evidence>
<feature type="binding site" evidence="6">
    <location>
        <position position="328"/>
    </location>
    <ligand>
        <name>NAD(+)</name>
        <dbReference type="ChEBI" id="CHEBI:57540"/>
    </ligand>
</feature>
<evidence type="ECO:0000313" key="10">
    <source>
        <dbReference type="EMBL" id="HGE75734.1"/>
    </source>
</evidence>
<dbReference type="PANTHER" id="PTHR23420">
    <property type="entry name" value="ADENOSYLHOMOCYSTEINASE"/>
    <property type="match status" value="1"/>
</dbReference>
<keyword evidence="2 7" id="KW-0554">One-carbon metabolism</keyword>
<dbReference type="PIRSF" id="PIRSF001109">
    <property type="entry name" value="Ad_hcy_hydrolase"/>
    <property type="match status" value="1"/>
</dbReference>